<dbReference type="AlphaFoldDB" id="I3XPW2"/>
<dbReference type="EMBL" id="CP003321">
    <property type="protein sequence ID" value="AFL65986.1"/>
    <property type="molecule type" value="Genomic_DNA"/>
</dbReference>
<sequence>MINCSLLETIKNISRESGFAIAELLVVILGMHKEGLGRVSVSRKTSIGERRIRRINEYIKSLQKTRPELYEFITESIHQASIITQPVKQYLLTIFHPVDPGLLKKVESKIVEVRDWIIVETRDRECIEVIGVVLDRIIFPLVPEELSRRYIELVPATLLEKNSVLVLWRKHTPLLYESAVLNALVNICTEISDLTKSL</sequence>
<evidence type="ECO:0000313" key="2">
    <source>
        <dbReference type="Proteomes" id="UP000006175"/>
    </source>
</evidence>
<reference evidence="1 2" key="1">
    <citation type="journal article" date="2012" name="J. Bacteriol.">
        <title>Complete Genome Sequence of Desulfurococcus fermentans, a Hyperthermophilic Cellulolytic Crenarchaeon Isolated from a Freshwater Hot Spring in Kamchatka, Russia.</title>
        <authorList>
            <person name="Susanti D."/>
            <person name="Johnson E.F."/>
            <person name="Rodriguez J.R."/>
            <person name="Anderson I."/>
            <person name="Perevalova A.A."/>
            <person name="Kyrpides N."/>
            <person name="Lucas S."/>
            <person name="Han J."/>
            <person name="Lapidus A."/>
            <person name="Cheng J.F."/>
            <person name="Goodwin L."/>
            <person name="Pitluck S."/>
            <person name="Mavrommatis K."/>
            <person name="Peters L."/>
            <person name="Land M.L."/>
            <person name="Hauser L."/>
            <person name="Gopalan V."/>
            <person name="Chan P.P."/>
            <person name="Lowe T.M."/>
            <person name="Atomi H."/>
            <person name="Bonch-Osmolovskaya E.A."/>
            <person name="Woyke T."/>
            <person name="Mukhopadhyay B."/>
        </authorList>
    </citation>
    <scope>NUCLEOTIDE SEQUENCE [LARGE SCALE GENOMIC DNA]</scope>
    <source>
        <strain evidence="1 2">DSM 16532</strain>
    </source>
</reference>
<dbReference type="GeneID" id="13062404"/>
<dbReference type="eggNOG" id="arCOG02103">
    <property type="taxonomic scope" value="Archaea"/>
</dbReference>
<organism evidence="1 2">
    <name type="scientific">Desulfurococcus amylolyticus DSM 16532</name>
    <dbReference type="NCBI Taxonomy" id="768672"/>
    <lineage>
        <taxon>Archaea</taxon>
        <taxon>Thermoproteota</taxon>
        <taxon>Thermoprotei</taxon>
        <taxon>Desulfurococcales</taxon>
        <taxon>Desulfurococcaceae</taxon>
        <taxon>Desulfurococcus</taxon>
    </lineage>
</organism>
<accession>I3XPW2</accession>
<name>I3XPW2_DESAM</name>
<dbReference type="KEGG" id="dfd:Desfe_0073"/>
<proteinExistence type="predicted"/>
<dbReference type="Proteomes" id="UP000006175">
    <property type="component" value="Chromosome"/>
</dbReference>
<evidence type="ECO:0000313" key="1">
    <source>
        <dbReference type="EMBL" id="AFL65986.1"/>
    </source>
</evidence>
<keyword evidence="2" id="KW-1185">Reference proteome</keyword>
<protein>
    <submittedName>
        <fullName evidence="1">Uncharacterized protein</fullName>
    </submittedName>
</protein>
<gene>
    <name evidence="1" type="ORF">Desfe_0073</name>
</gene>
<dbReference type="HOGENOM" id="CLU_1405928_0_0_2"/>
<dbReference type="OrthoDB" id="379742at2157"/>
<dbReference type="RefSeq" id="WP_014766891.1">
    <property type="nucleotide sequence ID" value="NC_018001.1"/>
</dbReference>